<proteinExistence type="predicted"/>
<protein>
    <submittedName>
        <fullName evidence="1">Uncharacterized protein</fullName>
    </submittedName>
</protein>
<dbReference type="EMBL" id="JAVFWL010000002">
    <property type="protein sequence ID" value="KAK6732670.1"/>
    <property type="molecule type" value="Genomic_DNA"/>
</dbReference>
<dbReference type="Proteomes" id="UP001303046">
    <property type="component" value="Unassembled WGS sequence"/>
</dbReference>
<accession>A0ABR1C3C8</accession>
<evidence type="ECO:0000313" key="1">
    <source>
        <dbReference type="EMBL" id="KAK6732670.1"/>
    </source>
</evidence>
<comment type="caution">
    <text evidence="1">The sequence shown here is derived from an EMBL/GenBank/DDBJ whole genome shotgun (WGS) entry which is preliminary data.</text>
</comment>
<gene>
    <name evidence="1" type="primary">Necator_chrII.g4605</name>
    <name evidence="1" type="ORF">RB195_016813</name>
</gene>
<keyword evidence="2" id="KW-1185">Reference proteome</keyword>
<sequence>MKALVGFDRIRTIDCAVTAKPPSNFTKKTMTRNGWSNIQIRSDRSFPVLKFSCHRSLIAELHRQSFSIHEPLQELKNRR</sequence>
<organism evidence="1 2">
    <name type="scientific">Necator americanus</name>
    <name type="common">Human hookworm</name>
    <dbReference type="NCBI Taxonomy" id="51031"/>
    <lineage>
        <taxon>Eukaryota</taxon>
        <taxon>Metazoa</taxon>
        <taxon>Ecdysozoa</taxon>
        <taxon>Nematoda</taxon>
        <taxon>Chromadorea</taxon>
        <taxon>Rhabditida</taxon>
        <taxon>Rhabditina</taxon>
        <taxon>Rhabditomorpha</taxon>
        <taxon>Strongyloidea</taxon>
        <taxon>Ancylostomatidae</taxon>
        <taxon>Bunostominae</taxon>
        <taxon>Necator</taxon>
    </lineage>
</organism>
<evidence type="ECO:0000313" key="2">
    <source>
        <dbReference type="Proteomes" id="UP001303046"/>
    </source>
</evidence>
<name>A0ABR1C3C8_NECAM</name>
<reference evidence="1 2" key="1">
    <citation type="submission" date="2023-08" db="EMBL/GenBank/DDBJ databases">
        <title>A Necator americanus chromosomal reference genome.</title>
        <authorList>
            <person name="Ilik V."/>
            <person name="Petrzelkova K.J."/>
            <person name="Pardy F."/>
            <person name="Fuh T."/>
            <person name="Niatou-Singa F.S."/>
            <person name="Gouil Q."/>
            <person name="Baker L."/>
            <person name="Ritchie M.E."/>
            <person name="Jex A.R."/>
            <person name="Gazzola D."/>
            <person name="Li H."/>
            <person name="Toshio Fujiwara R."/>
            <person name="Zhan B."/>
            <person name="Aroian R.V."/>
            <person name="Pafco B."/>
            <person name="Schwarz E.M."/>
        </authorList>
    </citation>
    <scope>NUCLEOTIDE SEQUENCE [LARGE SCALE GENOMIC DNA]</scope>
    <source>
        <strain evidence="1 2">Aroian</strain>
        <tissue evidence="1">Whole animal</tissue>
    </source>
</reference>